<reference evidence="3" key="1">
    <citation type="submission" date="2021-02" db="EMBL/GenBank/DDBJ databases">
        <title>Infant gut strain persistence is associated with maternal origin, phylogeny, and functional potential including surface adhesion and iron acquisition.</title>
        <authorList>
            <person name="Lou Y.C."/>
        </authorList>
    </citation>
    <scope>NUCLEOTIDE SEQUENCE</scope>
    <source>
        <strain evidence="3">L3_101_000M1_dasL3_101_000M1_concoct_87</strain>
    </source>
</reference>
<comment type="similarity">
    <text evidence="1">Belongs to the plasmid mobilization pre family.</text>
</comment>
<organism evidence="3 4">
    <name type="scientific">Subdoligranulum variabile</name>
    <dbReference type="NCBI Taxonomy" id="214851"/>
    <lineage>
        <taxon>Bacteria</taxon>
        <taxon>Bacillati</taxon>
        <taxon>Bacillota</taxon>
        <taxon>Clostridia</taxon>
        <taxon>Eubacteriales</taxon>
        <taxon>Oscillospiraceae</taxon>
        <taxon>Subdoligranulum</taxon>
    </lineage>
</organism>
<evidence type="ECO:0000313" key="3">
    <source>
        <dbReference type="EMBL" id="MBS5333742.1"/>
    </source>
</evidence>
<proteinExistence type="inferred from homology"/>
<feature type="region of interest" description="Disordered" evidence="2">
    <location>
        <begin position="188"/>
        <end position="221"/>
    </location>
</feature>
<evidence type="ECO:0000256" key="1">
    <source>
        <dbReference type="ARBA" id="ARBA00010657"/>
    </source>
</evidence>
<accession>A0A943HKU8</accession>
<evidence type="ECO:0000313" key="4">
    <source>
        <dbReference type="Proteomes" id="UP000759273"/>
    </source>
</evidence>
<feature type="compositionally biased region" description="Basic and acidic residues" evidence="2">
    <location>
        <begin position="189"/>
        <end position="221"/>
    </location>
</feature>
<dbReference type="InterPro" id="IPR001668">
    <property type="entry name" value="Mob_Pre"/>
</dbReference>
<protein>
    <submittedName>
        <fullName evidence="3">Plasmid recombination protein</fullName>
    </submittedName>
</protein>
<sequence length="221" mass="25793">MASVTKFTQGAVFNQLRHNLRQIAHSGNPDIDPARLRQDYVLSPDRGMSDYDYFQERLSQLYVYGRNDVKVMAGWVVTAPQDLEQEQYDDFFLAVYDFLENRYGEENVVQAVVHDDEGGQPHLHFCFVPVVEDKKHEEGYKVCANDVLDRRELRNFHPDLQRYLDEHGLEDAHVMTGVTRAQGGNRTVAELKSEREQEYEQETERPELDFGKPKVEQELHF</sequence>
<dbReference type="Gene3D" id="3.30.930.30">
    <property type="match status" value="1"/>
</dbReference>
<dbReference type="AlphaFoldDB" id="A0A943HKU8"/>
<dbReference type="CDD" id="cd17242">
    <property type="entry name" value="MobM_relaxase"/>
    <property type="match status" value="1"/>
</dbReference>
<comment type="caution">
    <text evidence="3">The sequence shown here is derived from an EMBL/GenBank/DDBJ whole genome shotgun (WGS) entry which is preliminary data.</text>
</comment>
<gene>
    <name evidence="3" type="ORF">KHY36_14615</name>
</gene>
<dbReference type="EMBL" id="JAGZGG010000057">
    <property type="protein sequence ID" value="MBS5333742.1"/>
    <property type="molecule type" value="Genomic_DNA"/>
</dbReference>
<dbReference type="Pfam" id="PF01076">
    <property type="entry name" value="Mob_Pre"/>
    <property type="match status" value="1"/>
</dbReference>
<dbReference type="Proteomes" id="UP000759273">
    <property type="component" value="Unassembled WGS sequence"/>
</dbReference>
<name>A0A943HKU8_9FIRM</name>
<dbReference type="GO" id="GO:0003677">
    <property type="term" value="F:DNA binding"/>
    <property type="evidence" value="ECO:0007669"/>
    <property type="project" value="InterPro"/>
</dbReference>
<evidence type="ECO:0000256" key="2">
    <source>
        <dbReference type="SAM" id="MobiDB-lite"/>
    </source>
</evidence>
<dbReference type="GO" id="GO:0006310">
    <property type="term" value="P:DNA recombination"/>
    <property type="evidence" value="ECO:0007669"/>
    <property type="project" value="InterPro"/>
</dbReference>